<reference evidence="2 3" key="1">
    <citation type="submission" date="2020-02" db="EMBL/GenBank/DDBJ databases">
        <title>Whole-genome analyses of novel actinobacteria.</title>
        <authorList>
            <person name="Sahin N."/>
            <person name="Tatar D."/>
        </authorList>
    </citation>
    <scope>NUCLEOTIDE SEQUENCE [LARGE SCALE GENOMIC DNA]</scope>
    <source>
        <strain evidence="2 3">SB3404</strain>
    </source>
</reference>
<feature type="region of interest" description="Disordered" evidence="1">
    <location>
        <begin position="136"/>
        <end position="155"/>
    </location>
</feature>
<dbReference type="AlphaFoldDB" id="A0A6G4WQ95"/>
<sequence length="232" mass="26734">MPVSLDKAPRSFTVLIQDGTVHGVLPTPDTQEDRDLLHFDAYWGDCLDVVEVTAVDGYAASILAIAALDRAIAVEDYMDRVGVSYREARAAYRRSRTWARTLTRQDRARMLTHHIKRHTPLLHFALVEAMRDLDEPHRPLNEHSASTHHPRKSTALPTRPFHISERTHPHYFPDHQGGGQADHMRYINGRPFYFEWFWNAEGPVLLRVRTLVPNPTPYLAEGWETIHELTFD</sequence>
<organism evidence="2 3">
    <name type="scientific">Streptomyces boncukensis</name>
    <dbReference type="NCBI Taxonomy" id="2711219"/>
    <lineage>
        <taxon>Bacteria</taxon>
        <taxon>Bacillati</taxon>
        <taxon>Actinomycetota</taxon>
        <taxon>Actinomycetes</taxon>
        <taxon>Kitasatosporales</taxon>
        <taxon>Streptomycetaceae</taxon>
        <taxon>Streptomyces</taxon>
    </lineage>
</organism>
<dbReference type="RefSeq" id="WP_165296667.1">
    <property type="nucleotide sequence ID" value="NZ_JAAKZZ010000005.1"/>
</dbReference>
<keyword evidence="3" id="KW-1185">Reference proteome</keyword>
<protein>
    <submittedName>
        <fullName evidence="2">Uncharacterized protein</fullName>
    </submittedName>
</protein>
<evidence type="ECO:0000256" key="1">
    <source>
        <dbReference type="SAM" id="MobiDB-lite"/>
    </source>
</evidence>
<evidence type="ECO:0000313" key="3">
    <source>
        <dbReference type="Proteomes" id="UP000477722"/>
    </source>
</evidence>
<dbReference type="Proteomes" id="UP000477722">
    <property type="component" value="Unassembled WGS sequence"/>
</dbReference>
<comment type="caution">
    <text evidence="2">The sequence shown here is derived from an EMBL/GenBank/DDBJ whole genome shotgun (WGS) entry which is preliminary data.</text>
</comment>
<accession>A0A6G4WQ95</accession>
<name>A0A6G4WQ95_9ACTN</name>
<evidence type="ECO:0000313" key="2">
    <source>
        <dbReference type="EMBL" id="NGO67002.1"/>
    </source>
</evidence>
<gene>
    <name evidence="2" type="ORF">G5C65_01205</name>
</gene>
<proteinExistence type="predicted"/>
<dbReference type="EMBL" id="JAAKZZ010000005">
    <property type="protein sequence ID" value="NGO67002.1"/>
    <property type="molecule type" value="Genomic_DNA"/>
</dbReference>